<dbReference type="Pfam" id="PF03466">
    <property type="entry name" value="LysR_substrate"/>
    <property type="match status" value="1"/>
</dbReference>
<dbReference type="EMBL" id="QUMX01000068">
    <property type="protein sequence ID" value="REG27661.1"/>
    <property type="molecule type" value="Genomic_DNA"/>
</dbReference>
<dbReference type="AlphaFoldDB" id="A0A3E0B6C0"/>
<dbReference type="SUPFAM" id="SSF46785">
    <property type="entry name" value="Winged helix' DNA-binding domain"/>
    <property type="match status" value="1"/>
</dbReference>
<organism evidence="7 10">
    <name type="scientific">Paracoccus versutus</name>
    <name type="common">Thiobacillus versutus</name>
    <dbReference type="NCBI Taxonomy" id="34007"/>
    <lineage>
        <taxon>Bacteria</taxon>
        <taxon>Pseudomonadati</taxon>
        <taxon>Pseudomonadota</taxon>
        <taxon>Alphaproteobacteria</taxon>
        <taxon>Rhodobacterales</taxon>
        <taxon>Paracoccaceae</taxon>
        <taxon>Paracoccus</taxon>
    </lineage>
</organism>
<dbReference type="PROSITE" id="PS50931">
    <property type="entry name" value="HTH_LYSR"/>
    <property type="match status" value="1"/>
</dbReference>
<evidence type="ECO:0000256" key="1">
    <source>
        <dbReference type="ARBA" id="ARBA00009437"/>
    </source>
</evidence>
<dbReference type="Proteomes" id="UP000256941">
    <property type="component" value="Unassembled WGS sequence"/>
</dbReference>
<evidence type="ECO:0000256" key="2">
    <source>
        <dbReference type="ARBA" id="ARBA00023015"/>
    </source>
</evidence>
<dbReference type="InterPro" id="IPR005119">
    <property type="entry name" value="LysR_subst-bd"/>
</dbReference>
<dbReference type="PRINTS" id="PR00039">
    <property type="entry name" value="HTHLYSR"/>
</dbReference>
<evidence type="ECO:0000256" key="3">
    <source>
        <dbReference type="ARBA" id="ARBA00023125"/>
    </source>
</evidence>
<dbReference type="GO" id="GO:2000142">
    <property type="term" value="P:regulation of DNA-templated transcription initiation"/>
    <property type="evidence" value="ECO:0007669"/>
    <property type="project" value="TreeGrafter"/>
</dbReference>
<sequence>MSRATRAQAPDIDIKHVYYFLMLAKHGSISKAANALGLAQPSLSEHVARLEARLNTKLAIRGPRGVTLTEAGRFLAREGHKLVDVARALTDSLREMSDELQGTVSIGLPPSLSLLVSIPLAETMRLEAPGIRLHLTEGLSGHILDWIEQEQLDMGFVYTMPPSTGFQTDAILEEEIFVVAAEDNVPVEPDEDGGYSIPASQLGELPLVMPGLPHSARHAIERFARAHGLNLNVIVEIDSLSQIIEMVSRASAFSILPHAPVAKLVEEGKLVLIRIKDPGFNRTVYLTRKRSRAVSMVSLTVEKTVLKIIEEMVERYGLRARFIANEKPGRK</sequence>
<evidence type="ECO:0000313" key="9">
    <source>
        <dbReference type="Proteomes" id="UP000256794"/>
    </source>
</evidence>
<proteinExistence type="inferred from homology"/>
<evidence type="ECO:0000313" key="7">
    <source>
        <dbReference type="EMBL" id="REF71941.1"/>
    </source>
</evidence>
<accession>A0A3D9XQG2</accession>
<accession>A0A3E0B6C0</accession>
<comment type="similarity">
    <text evidence="1">Belongs to the LysR transcriptional regulatory family.</text>
</comment>
<keyword evidence="2" id="KW-0805">Transcription regulation</keyword>
<evidence type="ECO:0000313" key="8">
    <source>
        <dbReference type="EMBL" id="REG27661.1"/>
    </source>
</evidence>
<evidence type="ECO:0000256" key="5">
    <source>
        <dbReference type="ARBA" id="ARBA00023163"/>
    </source>
</evidence>
<comment type="caution">
    <text evidence="7">The sequence shown here is derived from an EMBL/GenBank/DDBJ whole genome shotgun (WGS) entry which is preliminary data.</text>
</comment>
<dbReference type="PANTHER" id="PTHR30293:SF0">
    <property type="entry name" value="NITROGEN ASSIMILATION REGULATORY PROTEIN NAC"/>
    <property type="match status" value="1"/>
</dbReference>
<dbReference type="InterPro" id="IPR036388">
    <property type="entry name" value="WH-like_DNA-bd_sf"/>
</dbReference>
<gene>
    <name evidence="8" type="ORF">ATH84_106810</name>
    <name evidence="7" type="ORF">BDD41_0405</name>
</gene>
<evidence type="ECO:0000313" key="10">
    <source>
        <dbReference type="Proteomes" id="UP000256941"/>
    </source>
</evidence>
<keyword evidence="3" id="KW-0238">DNA-binding</keyword>
<dbReference type="GO" id="GO:0003700">
    <property type="term" value="F:DNA-binding transcription factor activity"/>
    <property type="evidence" value="ECO:0007669"/>
    <property type="project" value="InterPro"/>
</dbReference>
<name>A0A3E0B6C0_PARVE</name>
<evidence type="ECO:0000259" key="6">
    <source>
        <dbReference type="PROSITE" id="PS50931"/>
    </source>
</evidence>
<dbReference type="InterPro" id="IPR036390">
    <property type="entry name" value="WH_DNA-bd_sf"/>
</dbReference>
<dbReference type="Gene3D" id="3.40.190.290">
    <property type="match status" value="1"/>
</dbReference>
<reference evidence="9 10" key="1">
    <citation type="submission" date="2018-08" db="EMBL/GenBank/DDBJ databases">
        <title>Genomic Encyclopedia of Archaeal and Bacterial Type Strains, Phase II (KMG-II): from individual species to whole genera.</title>
        <authorList>
            <person name="Goeker M."/>
        </authorList>
    </citation>
    <scope>NUCLEOTIDE SEQUENCE [LARGE SCALE GENOMIC DNA]</scope>
    <source>
        <strain evidence="7 10">DSM 17099</strain>
        <strain evidence="8 9">DSM 582</strain>
    </source>
</reference>
<dbReference type="RefSeq" id="WP_036760585.1">
    <property type="nucleotide sequence ID" value="NZ_CP035287.1"/>
</dbReference>
<dbReference type="SUPFAM" id="SSF53850">
    <property type="entry name" value="Periplasmic binding protein-like II"/>
    <property type="match status" value="1"/>
</dbReference>
<feature type="domain" description="HTH lysR-type" evidence="6">
    <location>
        <begin position="12"/>
        <end position="69"/>
    </location>
</feature>
<dbReference type="Proteomes" id="UP000256794">
    <property type="component" value="Unassembled WGS sequence"/>
</dbReference>
<keyword evidence="4" id="KW-0010">Activator</keyword>
<dbReference type="GO" id="GO:0003677">
    <property type="term" value="F:DNA binding"/>
    <property type="evidence" value="ECO:0007669"/>
    <property type="project" value="UniProtKB-KW"/>
</dbReference>
<dbReference type="EMBL" id="QTUJ01000001">
    <property type="protein sequence ID" value="REF71941.1"/>
    <property type="molecule type" value="Genomic_DNA"/>
</dbReference>
<protein>
    <submittedName>
        <fullName evidence="7">LysR family nitrogen assimilation transcriptional regulator</fullName>
    </submittedName>
</protein>
<keyword evidence="9" id="KW-1185">Reference proteome</keyword>
<dbReference type="InterPro" id="IPR000847">
    <property type="entry name" value="LysR_HTH_N"/>
</dbReference>
<dbReference type="Gene3D" id="1.10.10.10">
    <property type="entry name" value="Winged helix-like DNA-binding domain superfamily/Winged helix DNA-binding domain"/>
    <property type="match status" value="1"/>
</dbReference>
<dbReference type="PANTHER" id="PTHR30293">
    <property type="entry name" value="TRANSCRIPTIONAL REGULATORY PROTEIN NAC-RELATED"/>
    <property type="match status" value="1"/>
</dbReference>
<dbReference type="Pfam" id="PF00126">
    <property type="entry name" value="HTH_1"/>
    <property type="match status" value="1"/>
</dbReference>
<evidence type="ECO:0000256" key="4">
    <source>
        <dbReference type="ARBA" id="ARBA00023159"/>
    </source>
</evidence>
<keyword evidence="5" id="KW-0804">Transcription</keyword>